<proteinExistence type="predicted"/>
<dbReference type="AlphaFoldDB" id="A0A7S3NZM6"/>
<evidence type="ECO:0000313" key="2">
    <source>
        <dbReference type="EMBL" id="CAE0389874.1"/>
    </source>
</evidence>
<sequence length="175" mass="20312">MKVFKNKKPTNKTRGIGKYLRRGRSSKRLSLKDRIKTYKSPHQRVQTARNNVKYNFKHKKKFTMIQQPNADLLTKAIRRNKSLCESKPRPKTSRKLPEKLKASKLIPADLITPASLNPSPTGVKKNTFMTKNSSKKIIPLRKSSFNKPKLRKGEVFIKRLPKFRFTKSCKHIPSL</sequence>
<organism evidence="2">
    <name type="scientific">Euplotes crassus</name>
    <dbReference type="NCBI Taxonomy" id="5936"/>
    <lineage>
        <taxon>Eukaryota</taxon>
        <taxon>Sar</taxon>
        <taxon>Alveolata</taxon>
        <taxon>Ciliophora</taxon>
        <taxon>Intramacronucleata</taxon>
        <taxon>Spirotrichea</taxon>
        <taxon>Hypotrichia</taxon>
        <taxon>Euplotida</taxon>
        <taxon>Euplotidae</taxon>
        <taxon>Moneuplotes</taxon>
    </lineage>
</organism>
<reference evidence="2" key="1">
    <citation type="submission" date="2021-01" db="EMBL/GenBank/DDBJ databases">
        <authorList>
            <person name="Corre E."/>
            <person name="Pelletier E."/>
            <person name="Niang G."/>
            <person name="Scheremetjew M."/>
            <person name="Finn R."/>
            <person name="Kale V."/>
            <person name="Holt S."/>
            <person name="Cochrane G."/>
            <person name="Meng A."/>
            <person name="Brown T."/>
            <person name="Cohen L."/>
        </authorList>
    </citation>
    <scope>NUCLEOTIDE SEQUENCE</scope>
    <source>
        <strain evidence="2">CT5</strain>
    </source>
</reference>
<protein>
    <submittedName>
        <fullName evidence="2">Uncharacterized protein</fullName>
    </submittedName>
</protein>
<name>A0A7S3NZM6_EUPCR</name>
<feature type="compositionally biased region" description="Basic residues" evidence="1">
    <location>
        <begin position="1"/>
        <end position="11"/>
    </location>
</feature>
<accession>A0A7S3NZM6</accession>
<dbReference type="EMBL" id="HBIK01031729">
    <property type="protein sequence ID" value="CAE0389874.1"/>
    <property type="molecule type" value="Transcribed_RNA"/>
</dbReference>
<evidence type="ECO:0000256" key="1">
    <source>
        <dbReference type="SAM" id="MobiDB-lite"/>
    </source>
</evidence>
<gene>
    <name evidence="2" type="ORF">ECRA1380_LOCUS14850</name>
</gene>
<feature type="region of interest" description="Disordered" evidence="1">
    <location>
        <begin position="1"/>
        <end position="26"/>
    </location>
</feature>